<dbReference type="EMBL" id="JBFXLR010000007">
    <property type="protein sequence ID" value="KAL2856708.1"/>
    <property type="molecule type" value="Genomic_DNA"/>
</dbReference>
<dbReference type="RefSeq" id="XP_070902572.1">
    <property type="nucleotide sequence ID" value="XM_071039022.1"/>
</dbReference>
<keyword evidence="2" id="KW-1185">Reference proteome</keyword>
<proteinExistence type="predicted"/>
<sequence length="94" mass="11039">MSKSLLPFFYKRDYSSNNHEKGIRRKHSEYNPYAKHHTLDLPTGALSRPCSHGRFNHCPSFLGRGHRRKQHRLNCWVLVVQAGVCFTQSVIFHF</sequence>
<evidence type="ECO:0000313" key="2">
    <source>
        <dbReference type="Proteomes" id="UP001610444"/>
    </source>
</evidence>
<dbReference type="Proteomes" id="UP001610444">
    <property type="component" value="Unassembled WGS sequence"/>
</dbReference>
<dbReference type="GeneID" id="98154186"/>
<gene>
    <name evidence="1" type="ORF">BJX68DRAFT_229367</name>
</gene>
<accession>A0ABR4KZT3</accession>
<protein>
    <submittedName>
        <fullName evidence="1">Uncharacterized protein</fullName>
    </submittedName>
</protein>
<name>A0ABR4KZT3_9EURO</name>
<comment type="caution">
    <text evidence="1">The sequence shown here is derived from an EMBL/GenBank/DDBJ whole genome shotgun (WGS) entry which is preliminary data.</text>
</comment>
<organism evidence="1 2">
    <name type="scientific">Aspergillus pseudodeflectus</name>
    <dbReference type="NCBI Taxonomy" id="176178"/>
    <lineage>
        <taxon>Eukaryota</taxon>
        <taxon>Fungi</taxon>
        <taxon>Dikarya</taxon>
        <taxon>Ascomycota</taxon>
        <taxon>Pezizomycotina</taxon>
        <taxon>Eurotiomycetes</taxon>
        <taxon>Eurotiomycetidae</taxon>
        <taxon>Eurotiales</taxon>
        <taxon>Aspergillaceae</taxon>
        <taxon>Aspergillus</taxon>
        <taxon>Aspergillus subgen. Nidulantes</taxon>
    </lineage>
</organism>
<evidence type="ECO:0000313" key="1">
    <source>
        <dbReference type="EMBL" id="KAL2856708.1"/>
    </source>
</evidence>
<reference evidence="1 2" key="1">
    <citation type="submission" date="2024-07" db="EMBL/GenBank/DDBJ databases">
        <title>Section-level genome sequencing and comparative genomics of Aspergillus sections Usti and Cavernicolus.</title>
        <authorList>
            <consortium name="Lawrence Berkeley National Laboratory"/>
            <person name="Nybo J.L."/>
            <person name="Vesth T.C."/>
            <person name="Theobald S."/>
            <person name="Frisvad J.C."/>
            <person name="Larsen T.O."/>
            <person name="Kjaerboelling I."/>
            <person name="Rothschild-Mancinelli K."/>
            <person name="Lyhne E.K."/>
            <person name="Kogle M.E."/>
            <person name="Barry K."/>
            <person name="Clum A."/>
            <person name="Na H."/>
            <person name="Ledsgaard L."/>
            <person name="Lin J."/>
            <person name="Lipzen A."/>
            <person name="Kuo A."/>
            <person name="Riley R."/>
            <person name="Mondo S."/>
            <person name="LaButti K."/>
            <person name="Haridas S."/>
            <person name="Pangalinan J."/>
            <person name="Salamov A.A."/>
            <person name="Simmons B.A."/>
            <person name="Magnuson J.K."/>
            <person name="Chen J."/>
            <person name="Drula E."/>
            <person name="Henrissat B."/>
            <person name="Wiebenga A."/>
            <person name="Lubbers R.J."/>
            <person name="Gomes A.C."/>
            <person name="Macurrencykelacurrency M.R."/>
            <person name="Stajich J."/>
            <person name="Grigoriev I.V."/>
            <person name="Mortensen U.H."/>
            <person name="De vries R.P."/>
            <person name="Baker S.E."/>
            <person name="Andersen M.R."/>
        </authorList>
    </citation>
    <scope>NUCLEOTIDE SEQUENCE [LARGE SCALE GENOMIC DNA]</scope>
    <source>
        <strain evidence="1 2">CBS 756.74</strain>
    </source>
</reference>